<dbReference type="Pfam" id="PF00331">
    <property type="entry name" value="Glyco_hydro_10"/>
    <property type="match status" value="1"/>
</dbReference>
<keyword evidence="14" id="KW-1185">Reference proteome</keyword>
<evidence type="ECO:0000256" key="1">
    <source>
        <dbReference type="ARBA" id="ARBA00000681"/>
    </source>
</evidence>
<evidence type="ECO:0000256" key="2">
    <source>
        <dbReference type="ARBA" id="ARBA00007495"/>
    </source>
</evidence>
<dbReference type="InterPro" id="IPR031158">
    <property type="entry name" value="GH10_AS"/>
</dbReference>
<dbReference type="SUPFAM" id="SSF51445">
    <property type="entry name" value="(Trans)glycosidases"/>
    <property type="match status" value="1"/>
</dbReference>
<gene>
    <name evidence="13" type="ORF">ACFQ07_22820</name>
</gene>
<feature type="domain" description="GH10" evidence="12">
    <location>
        <begin position="10"/>
        <end position="325"/>
    </location>
</feature>
<keyword evidence="6 10" id="KW-0119">Carbohydrate metabolism</keyword>
<dbReference type="EC" id="3.2.1.8" evidence="10"/>
<evidence type="ECO:0000256" key="8">
    <source>
        <dbReference type="ARBA" id="ARBA00023326"/>
    </source>
</evidence>
<evidence type="ECO:0000256" key="11">
    <source>
        <dbReference type="SAM" id="MobiDB-lite"/>
    </source>
</evidence>
<dbReference type="InterPro" id="IPR017853">
    <property type="entry name" value="GH"/>
</dbReference>
<dbReference type="InterPro" id="IPR001000">
    <property type="entry name" value="GH10_dom"/>
</dbReference>
<feature type="non-terminal residue" evidence="13">
    <location>
        <position position="1"/>
    </location>
</feature>
<comment type="similarity">
    <text evidence="2 10">Belongs to the glycosyl hydrolase 10 (cellulase F) family.</text>
</comment>
<evidence type="ECO:0000256" key="7">
    <source>
        <dbReference type="ARBA" id="ARBA00023295"/>
    </source>
</evidence>
<comment type="caution">
    <text evidence="13">The sequence shown here is derived from an EMBL/GenBank/DDBJ whole genome shotgun (WGS) entry which is preliminary data.</text>
</comment>
<protein>
    <recommendedName>
        <fullName evidence="10">Beta-xylanase</fullName>
        <ecNumber evidence="10">3.2.1.8</ecNumber>
    </recommendedName>
</protein>
<evidence type="ECO:0000256" key="9">
    <source>
        <dbReference type="PROSITE-ProRule" id="PRU10061"/>
    </source>
</evidence>
<evidence type="ECO:0000313" key="13">
    <source>
        <dbReference type="EMBL" id="MFD0855092.1"/>
    </source>
</evidence>
<keyword evidence="8 10" id="KW-0624">Polysaccharide degradation</keyword>
<evidence type="ECO:0000259" key="12">
    <source>
        <dbReference type="PROSITE" id="PS51760"/>
    </source>
</evidence>
<dbReference type="InterPro" id="IPR044846">
    <property type="entry name" value="GH10"/>
</dbReference>
<evidence type="ECO:0000313" key="14">
    <source>
        <dbReference type="Proteomes" id="UP001597083"/>
    </source>
</evidence>
<keyword evidence="5 10" id="KW-0378">Hydrolase</keyword>
<keyword evidence="4" id="KW-0732">Signal</keyword>
<sequence>RGDGHGRHPGKAPTTLQDAAERSGRVFGAAATQVHMEEADYVRTLNREFNQLTPENEMKWETTEPARGQFNFEPADQLVAHAKKERMKVHGHVLVWHSQLAPWVNEITDRDELLSVMRNHIANVAGHYRGKLHQWDVVNEAFDDSPQANRRATIFQNLIGDEYIAEAFKAARRADRKAELCYNDYNIDGINPKSDAVYAMVKDFKRRGVPIDCVGLQGHLILGSVPADIRQNIERFAKLGVNVYITELDIRMPTPPTPEKLAAQAADYRTVVSACVAVRRCKGITVWGVTDKYSWVPDFFPGEGAALIFDENYAKKPAYFSTLETLNKARRR</sequence>
<dbReference type="Gene3D" id="3.20.20.80">
    <property type="entry name" value="Glycosidases"/>
    <property type="match status" value="1"/>
</dbReference>
<dbReference type="PANTHER" id="PTHR31490">
    <property type="entry name" value="GLYCOSYL HYDROLASE"/>
    <property type="match status" value="1"/>
</dbReference>
<evidence type="ECO:0000256" key="4">
    <source>
        <dbReference type="ARBA" id="ARBA00022729"/>
    </source>
</evidence>
<proteinExistence type="inferred from homology"/>
<evidence type="ECO:0000256" key="6">
    <source>
        <dbReference type="ARBA" id="ARBA00023277"/>
    </source>
</evidence>
<feature type="active site" description="Nucleophile" evidence="9">
    <location>
        <position position="247"/>
    </location>
</feature>
<dbReference type="PROSITE" id="PS00591">
    <property type="entry name" value="GH10_1"/>
    <property type="match status" value="1"/>
</dbReference>
<keyword evidence="3" id="KW-0858">Xylan degradation</keyword>
<reference evidence="14" key="1">
    <citation type="journal article" date="2019" name="Int. J. Syst. Evol. Microbiol.">
        <title>The Global Catalogue of Microorganisms (GCM) 10K type strain sequencing project: providing services to taxonomists for standard genome sequencing and annotation.</title>
        <authorList>
            <consortium name="The Broad Institute Genomics Platform"/>
            <consortium name="The Broad Institute Genome Sequencing Center for Infectious Disease"/>
            <person name="Wu L."/>
            <person name="Ma J."/>
        </authorList>
    </citation>
    <scope>NUCLEOTIDE SEQUENCE [LARGE SCALE GENOMIC DNA]</scope>
    <source>
        <strain evidence="14">JCM 31696</strain>
    </source>
</reference>
<dbReference type="PRINTS" id="PR00134">
    <property type="entry name" value="GLHYDRLASE10"/>
</dbReference>
<dbReference type="PANTHER" id="PTHR31490:SF88">
    <property type="entry name" value="BETA-XYLANASE"/>
    <property type="match status" value="1"/>
</dbReference>
<accession>A0ABW3CNA6</accession>
<feature type="region of interest" description="Disordered" evidence="11">
    <location>
        <begin position="1"/>
        <end position="20"/>
    </location>
</feature>
<dbReference type="SMART" id="SM00633">
    <property type="entry name" value="Glyco_10"/>
    <property type="match status" value="1"/>
</dbReference>
<organism evidence="13 14">
    <name type="scientific">Actinomadura adrarensis</name>
    <dbReference type="NCBI Taxonomy" id="1819600"/>
    <lineage>
        <taxon>Bacteria</taxon>
        <taxon>Bacillati</taxon>
        <taxon>Actinomycetota</taxon>
        <taxon>Actinomycetes</taxon>
        <taxon>Streptosporangiales</taxon>
        <taxon>Thermomonosporaceae</taxon>
        <taxon>Actinomadura</taxon>
    </lineage>
</organism>
<evidence type="ECO:0000256" key="10">
    <source>
        <dbReference type="RuleBase" id="RU361174"/>
    </source>
</evidence>
<evidence type="ECO:0000256" key="3">
    <source>
        <dbReference type="ARBA" id="ARBA00022651"/>
    </source>
</evidence>
<dbReference type="EMBL" id="JBHTIR010003367">
    <property type="protein sequence ID" value="MFD0855092.1"/>
    <property type="molecule type" value="Genomic_DNA"/>
</dbReference>
<evidence type="ECO:0000256" key="5">
    <source>
        <dbReference type="ARBA" id="ARBA00022801"/>
    </source>
</evidence>
<keyword evidence="7 10" id="KW-0326">Glycosidase</keyword>
<dbReference type="Proteomes" id="UP001597083">
    <property type="component" value="Unassembled WGS sequence"/>
</dbReference>
<dbReference type="PROSITE" id="PS51760">
    <property type="entry name" value="GH10_2"/>
    <property type="match status" value="1"/>
</dbReference>
<name>A0ABW3CNA6_9ACTN</name>
<comment type="catalytic activity">
    <reaction evidence="1 10">
        <text>Endohydrolysis of (1-&gt;4)-beta-D-xylosidic linkages in xylans.</text>
        <dbReference type="EC" id="3.2.1.8"/>
    </reaction>
</comment>